<protein>
    <recommendedName>
        <fullName evidence="4">DUF4181 domain-containing protein</fullName>
    </recommendedName>
</protein>
<keyword evidence="1" id="KW-0812">Transmembrane</keyword>
<keyword evidence="1" id="KW-1133">Transmembrane helix</keyword>
<feature type="transmembrane region" description="Helical" evidence="1">
    <location>
        <begin position="78"/>
        <end position="100"/>
    </location>
</feature>
<dbReference type="Pfam" id="PF13789">
    <property type="entry name" value="DUF4181"/>
    <property type="match status" value="1"/>
</dbReference>
<evidence type="ECO:0008006" key="4">
    <source>
        <dbReference type="Google" id="ProtNLM"/>
    </source>
</evidence>
<feature type="transmembrane region" description="Helical" evidence="1">
    <location>
        <begin position="12"/>
        <end position="34"/>
    </location>
</feature>
<sequence length="138" mass="16335">MYGVEPIFGLKFIIILVTVGLILFSFSVVLRKWLKVEKKATFSYNHLNAQHRKIDWIIRITTMVLIILGFFINMTRDFWFLETYFILFIFIIASETARATMEWKYAANRNEFIFTIVQLAFSVILLVLLYITNFFGLV</sequence>
<name>A0ABU0AN67_9BACI</name>
<gene>
    <name evidence="2" type="ORF">J2S17_004134</name>
</gene>
<feature type="transmembrane region" description="Helical" evidence="1">
    <location>
        <begin position="54"/>
        <end position="72"/>
    </location>
</feature>
<comment type="caution">
    <text evidence="2">The sequence shown here is derived from an EMBL/GenBank/DDBJ whole genome shotgun (WGS) entry which is preliminary data.</text>
</comment>
<dbReference type="EMBL" id="JAUSUB010000021">
    <property type="protein sequence ID" value="MDQ0272242.1"/>
    <property type="molecule type" value="Genomic_DNA"/>
</dbReference>
<evidence type="ECO:0000256" key="1">
    <source>
        <dbReference type="SAM" id="Phobius"/>
    </source>
</evidence>
<accession>A0ABU0AN67</accession>
<dbReference type="Proteomes" id="UP001238088">
    <property type="component" value="Unassembled WGS sequence"/>
</dbReference>
<dbReference type="RefSeq" id="WP_307477525.1">
    <property type="nucleotide sequence ID" value="NZ_JAUSUB010000021.1"/>
</dbReference>
<evidence type="ECO:0000313" key="2">
    <source>
        <dbReference type="EMBL" id="MDQ0272242.1"/>
    </source>
</evidence>
<reference evidence="2 3" key="1">
    <citation type="submission" date="2023-07" db="EMBL/GenBank/DDBJ databases">
        <title>Genomic Encyclopedia of Type Strains, Phase IV (KMG-IV): sequencing the most valuable type-strain genomes for metagenomic binning, comparative biology and taxonomic classification.</title>
        <authorList>
            <person name="Goeker M."/>
        </authorList>
    </citation>
    <scope>NUCLEOTIDE SEQUENCE [LARGE SCALE GENOMIC DNA]</scope>
    <source>
        <strain evidence="2 3">DSM 23494</strain>
    </source>
</reference>
<organism evidence="2 3">
    <name type="scientific">Cytobacillus purgationiresistens</name>
    <dbReference type="NCBI Taxonomy" id="863449"/>
    <lineage>
        <taxon>Bacteria</taxon>
        <taxon>Bacillati</taxon>
        <taxon>Bacillota</taxon>
        <taxon>Bacilli</taxon>
        <taxon>Bacillales</taxon>
        <taxon>Bacillaceae</taxon>
        <taxon>Cytobacillus</taxon>
    </lineage>
</organism>
<keyword evidence="1" id="KW-0472">Membrane</keyword>
<feature type="transmembrane region" description="Helical" evidence="1">
    <location>
        <begin position="112"/>
        <end position="131"/>
    </location>
</feature>
<dbReference type="InterPro" id="IPR025441">
    <property type="entry name" value="DUF4181"/>
</dbReference>
<proteinExistence type="predicted"/>
<keyword evidence="3" id="KW-1185">Reference proteome</keyword>
<evidence type="ECO:0000313" key="3">
    <source>
        <dbReference type="Proteomes" id="UP001238088"/>
    </source>
</evidence>